<dbReference type="GeneID" id="59327210"/>
<evidence type="ECO:0000256" key="3">
    <source>
        <dbReference type="ARBA" id="ARBA00008479"/>
    </source>
</evidence>
<feature type="compositionally biased region" description="Basic residues" evidence="8">
    <location>
        <begin position="1"/>
        <end position="10"/>
    </location>
</feature>
<dbReference type="OrthoDB" id="285729at2759"/>
<dbReference type="Proteomes" id="UP000515788">
    <property type="component" value="Chromosome 6"/>
</dbReference>
<dbReference type="EMBL" id="CP059251">
    <property type="protein sequence ID" value="QLL33995.1"/>
    <property type="molecule type" value="Genomic_DNA"/>
</dbReference>
<dbReference type="AlphaFoldDB" id="A0A7G3ZKF9"/>
<evidence type="ECO:0000256" key="2">
    <source>
        <dbReference type="ARBA" id="ARBA00004604"/>
    </source>
</evidence>
<dbReference type="Pfam" id="PF09420">
    <property type="entry name" value="Nop16"/>
    <property type="match status" value="1"/>
</dbReference>
<feature type="compositionally biased region" description="Basic and acidic residues" evidence="8">
    <location>
        <begin position="171"/>
        <end position="181"/>
    </location>
</feature>
<feature type="region of interest" description="Disordered" evidence="8">
    <location>
        <begin position="1"/>
        <end position="25"/>
    </location>
</feature>
<keyword evidence="7" id="KW-0539">Nucleus</keyword>
<reference evidence="9 10" key="1">
    <citation type="submission" date="2020-06" db="EMBL/GenBank/DDBJ databases">
        <title>The yeast mating-type switching endonuclease HO is a domesticated member of an unorthodox homing genetic element family.</title>
        <authorList>
            <person name="Coughlan A.Y."/>
            <person name="Lombardi L."/>
            <person name="Braun-Galleani S."/>
            <person name="Martos A.R."/>
            <person name="Galeote V."/>
            <person name="Bigey F."/>
            <person name="Dequin S."/>
            <person name="Byrne K.P."/>
            <person name="Wolfe K.H."/>
        </authorList>
    </citation>
    <scope>NUCLEOTIDE SEQUENCE [LARGE SCALE GENOMIC DNA]</scope>
    <source>
        <strain evidence="9 10">CBS764</strain>
    </source>
</reference>
<dbReference type="PANTHER" id="PTHR13243:SF1">
    <property type="entry name" value="NUCLEOLAR PROTEIN 16"/>
    <property type="match status" value="1"/>
</dbReference>
<proteinExistence type="inferred from homology"/>
<evidence type="ECO:0000256" key="5">
    <source>
        <dbReference type="ARBA" id="ARBA00022517"/>
    </source>
</evidence>
<accession>A0A7G3ZKF9</accession>
<comment type="subcellular location">
    <subcellularLocation>
        <location evidence="2">Nucleus</location>
        <location evidence="2">Nucleolus</location>
    </subcellularLocation>
</comment>
<evidence type="ECO:0000256" key="6">
    <source>
        <dbReference type="ARBA" id="ARBA00022552"/>
    </source>
</evidence>
<dbReference type="KEGG" id="tgb:HG536_0F03200"/>
<dbReference type="InterPro" id="IPR019002">
    <property type="entry name" value="Ribosome_biogenesis_Nop16"/>
</dbReference>
<sequence length="229" mass="26463">MVSVRKRKMARSSVGKATRRNKDKQRKINITSNPIIAAHWDYSLTLSQNYKRLGLRAKLQTPAGGQEVDLSKENRKKPLIKLADEYDSEEESGSVADINLEEVNSEGEYLEDRIPEGEARIQRDKNGEVIKVVYGKKKADSEALSDPSSAKSETTSEVVKELESFASRPLQKKDRTQSKREEEWLERLYNKHGNDYKKMFFDKKLNIYQQSEGDLKRRIIKWKKRQGIA</sequence>
<comment type="similarity">
    <text evidence="3">Belongs to the NOP16 family.</text>
</comment>
<evidence type="ECO:0000256" key="7">
    <source>
        <dbReference type="ARBA" id="ARBA00023242"/>
    </source>
</evidence>
<comment type="function">
    <text evidence="1">Involved in the biogenesis of the 60S ribosomal subunit.</text>
</comment>
<name>A0A7G3ZKF9_9SACH</name>
<dbReference type="RefSeq" id="XP_037140669.1">
    <property type="nucleotide sequence ID" value="XM_037284773.1"/>
</dbReference>
<evidence type="ECO:0000256" key="8">
    <source>
        <dbReference type="SAM" id="MobiDB-lite"/>
    </source>
</evidence>
<protein>
    <recommendedName>
        <fullName evidence="4">Nucleolar protein 16</fullName>
    </recommendedName>
</protein>
<dbReference type="GO" id="GO:0005730">
    <property type="term" value="C:nucleolus"/>
    <property type="evidence" value="ECO:0007669"/>
    <property type="project" value="UniProtKB-SubCell"/>
</dbReference>
<dbReference type="PANTHER" id="PTHR13243">
    <property type="entry name" value="HSPC111 PROTEIN-RELATED"/>
    <property type="match status" value="1"/>
</dbReference>
<evidence type="ECO:0000256" key="4">
    <source>
        <dbReference type="ARBA" id="ARBA00015522"/>
    </source>
</evidence>
<keyword evidence="6" id="KW-0698">rRNA processing</keyword>
<evidence type="ECO:0000313" key="9">
    <source>
        <dbReference type="EMBL" id="QLL33995.1"/>
    </source>
</evidence>
<keyword evidence="5" id="KW-0690">Ribosome biogenesis</keyword>
<keyword evidence="10" id="KW-1185">Reference proteome</keyword>
<evidence type="ECO:0000313" key="10">
    <source>
        <dbReference type="Proteomes" id="UP000515788"/>
    </source>
</evidence>
<organism evidence="9 10">
    <name type="scientific">Torulaspora globosa</name>
    <dbReference type="NCBI Taxonomy" id="48254"/>
    <lineage>
        <taxon>Eukaryota</taxon>
        <taxon>Fungi</taxon>
        <taxon>Dikarya</taxon>
        <taxon>Ascomycota</taxon>
        <taxon>Saccharomycotina</taxon>
        <taxon>Saccharomycetes</taxon>
        <taxon>Saccharomycetales</taxon>
        <taxon>Saccharomycetaceae</taxon>
        <taxon>Torulaspora</taxon>
    </lineage>
</organism>
<feature type="region of interest" description="Disordered" evidence="8">
    <location>
        <begin position="162"/>
        <end position="181"/>
    </location>
</feature>
<evidence type="ECO:0000256" key="1">
    <source>
        <dbReference type="ARBA" id="ARBA00002889"/>
    </source>
</evidence>
<gene>
    <name evidence="9" type="ORF">HG536_0F03200</name>
</gene>
<dbReference type="GO" id="GO:0042273">
    <property type="term" value="P:ribosomal large subunit biogenesis"/>
    <property type="evidence" value="ECO:0007669"/>
    <property type="project" value="TreeGrafter"/>
</dbReference>
<dbReference type="GO" id="GO:0006364">
    <property type="term" value="P:rRNA processing"/>
    <property type="evidence" value="ECO:0007669"/>
    <property type="project" value="UniProtKB-KW"/>
</dbReference>